<organism evidence="2 3">
    <name type="scientific">Ophiobolus disseminans</name>
    <dbReference type="NCBI Taxonomy" id="1469910"/>
    <lineage>
        <taxon>Eukaryota</taxon>
        <taxon>Fungi</taxon>
        <taxon>Dikarya</taxon>
        <taxon>Ascomycota</taxon>
        <taxon>Pezizomycotina</taxon>
        <taxon>Dothideomycetes</taxon>
        <taxon>Pleosporomycetidae</taxon>
        <taxon>Pleosporales</taxon>
        <taxon>Pleosporineae</taxon>
        <taxon>Phaeosphaeriaceae</taxon>
        <taxon>Ophiobolus</taxon>
    </lineage>
</organism>
<keyword evidence="3" id="KW-1185">Reference proteome</keyword>
<reference evidence="2" key="1">
    <citation type="journal article" date="2020" name="Stud. Mycol.">
        <title>101 Dothideomycetes genomes: a test case for predicting lifestyles and emergence of pathogens.</title>
        <authorList>
            <person name="Haridas S."/>
            <person name="Albert R."/>
            <person name="Binder M."/>
            <person name="Bloem J."/>
            <person name="Labutti K."/>
            <person name="Salamov A."/>
            <person name="Andreopoulos B."/>
            <person name="Baker S."/>
            <person name="Barry K."/>
            <person name="Bills G."/>
            <person name="Bluhm B."/>
            <person name="Cannon C."/>
            <person name="Castanera R."/>
            <person name="Culley D."/>
            <person name="Daum C."/>
            <person name="Ezra D."/>
            <person name="Gonzalez J."/>
            <person name="Henrissat B."/>
            <person name="Kuo A."/>
            <person name="Liang C."/>
            <person name="Lipzen A."/>
            <person name="Lutzoni F."/>
            <person name="Magnuson J."/>
            <person name="Mondo S."/>
            <person name="Nolan M."/>
            <person name="Ohm R."/>
            <person name="Pangilinan J."/>
            <person name="Park H.-J."/>
            <person name="Ramirez L."/>
            <person name="Alfaro M."/>
            <person name="Sun H."/>
            <person name="Tritt A."/>
            <person name="Yoshinaga Y."/>
            <person name="Zwiers L.-H."/>
            <person name="Turgeon B."/>
            <person name="Goodwin S."/>
            <person name="Spatafora J."/>
            <person name="Crous P."/>
            <person name="Grigoriev I."/>
        </authorList>
    </citation>
    <scope>NUCLEOTIDE SEQUENCE</scope>
    <source>
        <strain evidence="2">CBS 113818</strain>
    </source>
</reference>
<dbReference type="Proteomes" id="UP000799424">
    <property type="component" value="Unassembled WGS sequence"/>
</dbReference>
<name>A0A6A6ZM10_9PLEO</name>
<accession>A0A6A6ZM10</accession>
<dbReference type="AlphaFoldDB" id="A0A6A6ZM10"/>
<gene>
    <name evidence="2" type="ORF">CC86DRAFT_373521</name>
</gene>
<feature type="compositionally biased region" description="Basic and acidic residues" evidence="1">
    <location>
        <begin position="1"/>
        <end position="11"/>
    </location>
</feature>
<feature type="region of interest" description="Disordered" evidence="1">
    <location>
        <begin position="1"/>
        <end position="44"/>
    </location>
</feature>
<proteinExistence type="predicted"/>
<sequence length="158" mass="17270">MGGQAAHHDDLSSADGVHQYDGESVQHHPASSEPDQGEAVHVHHRQSKGDLLWMTPPAIHAFGTLYGRARVYDLGSRIGVAHGVTCAGDWADIVDAGPFQIIEDGPERMCVDGLYEHYGTDVLDEDGDHATKETISVVHELMDDNLNDQMDDNLNDQM</sequence>
<evidence type="ECO:0000313" key="3">
    <source>
        <dbReference type="Proteomes" id="UP000799424"/>
    </source>
</evidence>
<dbReference type="EMBL" id="MU006236">
    <property type="protein sequence ID" value="KAF2821709.1"/>
    <property type="molecule type" value="Genomic_DNA"/>
</dbReference>
<evidence type="ECO:0000313" key="2">
    <source>
        <dbReference type="EMBL" id="KAF2821709.1"/>
    </source>
</evidence>
<evidence type="ECO:0000256" key="1">
    <source>
        <dbReference type="SAM" id="MobiDB-lite"/>
    </source>
</evidence>
<protein>
    <submittedName>
        <fullName evidence="2">Uncharacterized protein</fullName>
    </submittedName>
</protein>